<dbReference type="AlphaFoldDB" id="A0A1B2RC86"/>
<name>A0A1B2RC86_BACTU</name>
<keyword evidence="2" id="KW-0614">Plasmid</keyword>
<evidence type="ECO:0000313" key="2">
    <source>
        <dbReference type="EMBL" id="AOB42216.1"/>
    </source>
</evidence>
<protein>
    <submittedName>
        <fullName evidence="2">Uncharacterized protein</fullName>
    </submittedName>
</protein>
<organism evidence="2">
    <name type="scientific">Bacillus thuringiensis</name>
    <dbReference type="NCBI Taxonomy" id="1428"/>
    <lineage>
        <taxon>Bacteria</taxon>
        <taxon>Bacillati</taxon>
        <taxon>Bacillota</taxon>
        <taxon>Bacilli</taxon>
        <taxon>Bacillales</taxon>
        <taxon>Bacillaceae</taxon>
        <taxon>Bacillus</taxon>
        <taxon>Bacillus cereus group</taxon>
    </lineage>
</organism>
<proteinExistence type="predicted"/>
<dbReference type="RefSeq" id="WP_015406614.1">
    <property type="nucleotide sequence ID" value="NZ_JARSYY010000022.1"/>
</dbReference>
<feature type="compositionally biased region" description="Basic and acidic residues" evidence="1">
    <location>
        <begin position="1"/>
        <end position="12"/>
    </location>
</feature>
<feature type="region of interest" description="Disordered" evidence="1">
    <location>
        <begin position="1"/>
        <end position="23"/>
    </location>
</feature>
<reference evidence="2" key="1">
    <citation type="submission" date="2016-05" db="EMBL/GenBank/DDBJ databases">
        <title>Complete sequence and organization of pFR260, the Bacillus thuringiensis INTA Fr7-4 plasmid harbouring the insecticidal genes.</title>
        <authorList>
            <person name="Navas L.E."/>
            <person name="Amadio A.F."/>
            <person name="Ortiz E.M."/>
            <person name="Sauka D.H."/>
            <person name="Benintende G.B."/>
            <person name="Zandomeni R.O."/>
            <person name="Berretta M.F."/>
        </authorList>
    </citation>
    <scope>NUCLEOTIDE SEQUENCE</scope>
    <source>
        <strain evidence="2">INTA Fr7-4</strain>
        <plasmid evidence="2">pFR260</plasmid>
    </source>
</reference>
<accession>A0A1B2RC86</accession>
<geneLocation type="plasmid" evidence="2">
    <name>pFR260</name>
</geneLocation>
<gene>
    <name evidence="2" type="ORF">pFR260_119</name>
</gene>
<sequence>MQKTDGEPDTLRDVSPVRGGTFGNLSQECNKALDVYSTHMFPKF</sequence>
<evidence type="ECO:0000256" key="1">
    <source>
        <dbReference type="SAM" id="MobiDB-lite"/>
    </source>
</evidence>
<dbReference type="EMBL" id="KX258624">
    <property type="protein sequence ID" value="AOB42216.1"/>
    <property type="molecule type" value="Genomic_DNA"/>
</dbReference>